<evidence type="ECO:0000256" key="5">
    <source>
        <dbReference type="NCBIfam" id="TIGR00205"/>
    </source>
</evidence>
<organism evidence="6 7">
    <name type="scientific">Motilibacter deserti</name>
    <dbReference type="NCBI Taxonomy" id="2714956"/>
    <lineage>
        <taxon>Bacteria</taxon>
        <taxon>Bacillati</taxon>
        <taxon>Actinomycetota</taxon>
        <taxon>Actinomycetes</taxon>
        <taxon>Motilibacterales</taxon>
        <taxon>Motilibacteraceae</taxon>
        <taxon>Motilibacter</taxon>
    </lineage>
</organism>
<dbReference type="EMBL" id="JAANNP010000081">
    <property type="protein sequence ID" value="NHC16022.1"/>
    <property type="molecule type" value="Genomic_DNA"/>
</dbReference>
<sequence length="115" mass="11590">MSISAIEGIGGAAGVSGIFPTSGVQKASGLDDDWATTSSQGVGSDFATALSNGIENLQATQAKSDQLAVKAATGDLQDLHDYTIAATEASLATSLTVAVRDKAVAAFTEIMRLQA</sequence>
<dbReference type="PANTHER" id="PTHR34653:SF1">
    <property type="entry name" value="FLAGELLAR HOOK-BASAL BODY COMPLEX PROTEIN FLIE"/>
    <property type="match status" value="1"/>
</dbReference>
<evidence type="ECO:0000256" key="1">
    <source>
        <dbReference type="ARBA" id="ARBA00004117"/>
    </source>
</evidence>
<evidence type="ECO:0000313" key="6">
    <source>
        <dbReference type="EMBL" id="NHC16022.1"/>
    </source>
</evidence>
<accession>A0ABX0H2S7</accession>
<comment type="caution">
    <text evidence="6">The sequence shown here is derived from an EMBL/GenBank/DDBJ whole genome shotgun (WGS) entry which is preliminary data.</text>
</comment>
<reference evidence="6 7" key="1">
    <citation type="submission" date="2020-03" db="EMBL/GenBank/DDBJ databases">
        <title>Two novel Motilibacter sp.</title>
        <authorList>
            <person name="Liu S."/>
        </authorList>
    </citation>
    <scope>NUCLEOTIDE SEQUENCE [LARGE SCALE GENOMIC DNA]</scope>
    <source>
        <strain evidence="6 7">E257</strain>
    </source>
</reference>
<dbReference type="PRINTS" id="PR01006">
    <property type="entry name" value="FLGHOOKFLIE"/>
</dbReference>
<dbReference type="NCBIfam" id="TIGR00205">
    <property type="entry name" value="fliE"/>
    <property type="match status" value="1"/>
</dbReference>
<dbReference type="Pfam" id="PF02049">
    <property type="entry name" value="FliE"/>
    <property type="match status" value="1"/>
</dbReference>
<protein>
    <recommendedName>
        <fullName evidence="4 5">Flagellar hook-basal body complex protein FliE</fullName>
    </recommendedName>
</protein>
<keyword evidence="6" id="KW-0282">Flagellum</keyword>
<dbReference type="InterPro" id="IPR001624">
    <property type="entry name" value="FliE"/>
</dbReference>
<evidence type="ECO:0000256" key="4">
    <source>
        <dbReference type="HAMAP-Rule" id="MF_00724"/>
    </source>
</evidence>
<evidence type="ECO:0000313" key="7">
    <source>
        <dbReference type="Proteomes" id="UP000800981"/>
    </source>
</evidence>
<keyword evidence="6" id="KW-0966">Cell projection</keyword>
<comment type="similarity">
    <text evidence="2 4">Belongs to the FliE family.</text>
</comment>
<evidence type="ECO:0000256" key="3">
    <source>
        <dbReference type="ARBA" id="ARBA00023143"/>
    </source>
</evidence>
<evidence type="ECO:0000256" key="2">
    <source>
        <dbReference type="ARBA" id="ARBA00009272"/>
    </source>
</evidence>
<dbReference type="Proteomes" id="UP000800981">
    <property type="component" value="Unassembled WGS sequence"/>
</dbReference>
<dbReference type="RefSeq" id="WP_166284500.1">
    <property type="nucleotide sequence ID" value="NZ_JAANNP010000081.1"/>
</dbReference>
<comment type="subcellular location">
    <subcellularLocation>
        <location evidence="1 4">Bacterial flagellum basal body</location>
    </subcellularLocation>
</comment>
<dbReference type="PANTHER" id="PTHR34653">
    <property type="match status" value="1"/>
</dbReference>
<name>A0ABX0H2S7_9ACTN</name>
<keyword evidence="3 4" id="KW-0975">Bacterial flagellum</keyword>
<dbReference type="HAMAP" id="MF_00724">
    <property type="entry name" value="FliE"/>
    <property type="match status" value="1"/>
</dbReference>
<proteinExistence type="inferred from homology"/>
<gene>
    <name evidence="4 6" type="primary">fliE</name>
    <name evidence="6" type="ORF">G9H71_19745</name>
</gene>
<keyword evidence="6" id="KW-0969">Cilium</keyword>
<keyword evidence="7" id="KW-1185">Reference proteome</keyword>